<evidence type="ECO:0008006" key="4">
    <source>
        <dbReference type="Google" id="ProtNLM"/>
    </source>
</evidence>
<sequence>MTSFSGFEEFADDLREFAEEASEAAAKTPEAVDEGVATTARHGSAQAAYYAPQDTGELARDIEAYRRGLMSWGWGTDLEHGPPQEYGSGLHGPEGEKYPIEGDPLVFEGEDGQTVVTDKVMHPGVEPSPFVRPSFNDVRSELEENINAELDRVYEQVFS</sequence>
<dbReference type="RefSeq" id="WP_006075999.1">
    <property type="nucleotide sequence ID" value="NZ_AOMD01000002.1"/>
</dbReference>
<dbReference type="InParanoid" id="M0MTE5"/>
<evidence type="ECO:0000313" key="3">
    <source>
        <dbReference type="Proteomes" id="UP000011669"/>
    </source>
</evidence>
<feature type="region of interest" description="Disordered" evidence="1">
    <location>
        <begin position="80"/>
        <end position="103"/>
    </location>
</feature>
<dbReference type="EMBL" id="AOMD01000002">
    <property type="protein sequence ID" value="EMA47999.1"/>
    <property type="molecule type" value="Genomic_DNA"/>
</dbReference>
<feature type="region of interest" description="Disordered" evidence="1">
    <location>
        <begin position="19"/>
        <end position="48"/>
    </location>
</feature>
<reference evidence="2 3" key="1">
    <citation type="journal article" date="2014" name="PLoS Genet.">
        <title>Phylogenetically driven sequencing of extremely halophilic archaea reveals strategies for static and dynamic osmo-response.</title>
        <authorList>
            <person name="Becker E.A."/>
            <person name="Seitzer P.M."/>
            <person name="Tritt A."/>
            <person name="Larsen D."/>
            <person name="Krusor M."/>
            <person name="Yao A.I."/>
            <person name="Wu D."/>
            <person name="Madern D."/>
            <person name="Eisen J.A."/>
            <person name="Darling A.E."/>
            <person name="Facciotti M.T."/>
        </authorList>
    </citation>
    <scope>NUCLEOTIDE SEQUENCE [LARGE SCALE GENOMIC DNA]</scope>
    <source>
        <strain evidence="2 3">DSM 5350</strain>
    </source>
</reference>
<protein>
    <recommendedName>
        <fullName evidence="4">HK97 gp10 family phage protein</fullName>
    </recommendedName>
</protein>
<proteinExistence type="predicted"/>
<organism evidence="2 3">
    <name type="scientific">Halococcus saccharolyticus DSM 5350</name>
    <dbReference type="NCBI Taxonomy" id="1227455"/>
    <lineage>
        <taxon>Archaea</taxon>
        <taxon>Methanobacteriati</taxon>
        <taxon>Methanobacteriota</taxon>
        <taxon>Stenosarchaea group</taxon>
        <taxon>Halobacteria</taxon>
        <taxon>Halobacteriales</taxon>
        <taxon>Halococcaceae</taxon>
        <taxon>Halococcus</taxon>
    </lineage>
</organism>
<dbReference type="AlphaFoldDB" id="M0MTE5"/>
<comment type="caution">
    <text evidence="2">The sequence shown here is derived from an EMBL/GenBank/DDBJ whole genome shotgun (WGS) entry which is preliminary data.</text>
</comment>
<dbReference type="STRING" id="1227455.C449_00965"/>
<name>M0MTE5_9EURY</name>
<accession>M0MTE5</accession>
<evidence type="ECO:0000256" key="1">
    <source>
        <dbReference type="SAM" id="MobiDB-lite"/>
    </source>
</evidence>
<keyword evidence="3" id="KW-1185">Reference proteome</keyword>
<evidence type="ECO:0000313" key="2">
    <source>
        <dbReference type="EMBL" id="EMA47999.1"/>
    </source>
</evidence>
<gene>
    <name evidence="2" type="ORF">C449_00965</name>
</gene>
<dbReference type="Proteomes" id="UP000011669">
    <property type="component" value="Unassembled WGS sequence"/>
</dbReference>
<dbReference type="PATRIC" id="fig|1227455.4.peg.198"/>